<dbReference type="InterPro" id="IPR036291">
    <property type="entry name" value="NAD(P)-bd_dom_sf"/>
</dbReference>
<organism evidence="10 12">
    <name type="scientific">Frigoribacterium faeni</name>
    <dbReference type="NCBI Taxonomy" id="145483"/>
    <lineage>
        <taxon>Bacteria</taxon>
        <taxon>Bacillati</taxon>
        <taxon>Actinomycetota</taxon>
        <taxon>Actinomycetes</taxon>
        <taxon>Micrococcales</taxon>
        <taxon>Microbacteriaceae</taxon>
        <taxon>Frigoribacterium</taxon>
    </lineage>
</organism>
<evidence type="ECO:0000313" key="10">
    <source>
        <dbReference type="EMBL" id="MBA8814635.1"/>
    </source>
</evidence>
<evidence type="ECO:0000256" key="6">
    <source>
        <dbReference type="RuleBase" id="RU361277"/>
    </source>
</evidence>
<evidence type="ECO:0000259" key="8">
    <source>
        <dbReference type="Pfam" id="PF08240"/>
    </source>
</evidence>
<keyword evidence="3 6" id="KW-0479">Metal-binding</keyword>
<feature type="domain" description="Alcohol dehydrogenase-like N-terminal" evidence="8">
    <location>
        <begin position="34"/>
        <end position="123"/>
    </location>
</feature>
<keyword evidence="4 6" id="KW-0862">Zinc</keyword>
<dbReference type="EMBL" id="JACGWW010000006">
    <property type="protein sequence ID" value="MBA8814635.1"/>
    <property type="molecule type" value="Genomic_DNA"/>
</dbReference>
<dbReference type="GO" id="GO:0034079">
    <property type="term" value="P:butanediol biosynthetic process"/>
    <property type="evidence" value="ECO:0007669"/>
    <property type="project" value="TreeGrafter"/>
</dbReference>
<dbReference type="EMBL" id="BJUV01000016">
    <property type="protein sequence ID" value="GEK83529.1"/>
    <property type="molecule type" value="Genomic_DNA"/>
</dbReference>
<dbReference type="SUPFAM" id="SSF51735">
    <property type="entry name" value="NAD(P)-binding Rossmann-fold domains"/>
    <property type="match status" value="1"/>
</dbReference>
<dbReference type="InterPro" id="IPR002328">
    <property type="entry name" value="ADH_Zn_CS"/>
</dbReference>
<dbReference type="InterPro" id="IPR013149">
    <property type="entry name" value="ADH-like_C"/>
</dbReference>
<comment type="similarity">
    <text evidence="2 6">Belongs to the zinc-containing alcohol dehydrogenase family.</text>
</comment>
<proteinExistence type="inferred from homology"/>
<keyword evidence="11" id="KW-1185">Reference proteome</keyword>
<evidence type="ECO:0000259" key="7">
    <source>
        <dbReference type="Pfam" id="PF00107"/>
    </source>
</evidence>
<dbReference type="AlphaFoldDB" id="A0A7W3PJM6"/>
<dbReference type="GO" id="GO:0005737">
    <property type="term" value="C:cytoplasm"/>
    <property type="evidence" value="ECO:0007669"/>
    <property type="project" value="TreeGrafter"/>
</dbReference>
<dbReference type="Proteomes" id="UP000321154">
    <property type="component" value="Unassembled WGS sequence"/>
</dbReference>
<dbReference type="Pfam" id="PF00107">
    <property type="entry name" value="ADH_zinc_N"/>
    <property type="match status" value="1"/>
</dbReference>
<dbReference type="PROSITE" id="PS00059">
    <property type="entry name" value="ADH_ZINC"/>
    <property type="match status" value="1"/>
</dbReference>
<accession>A0A7W3PJM6</accession>
<evidence type="ECO:0000313" key="12">
    <source>
        <dbReference type="Proteomes" id="UP000522688"/>
    </source>
</evidence>
<keyword evidence="5" id="KW-0560">Oxidoreductase</keyword>
<feature type="domain" description="Alcohol dehydrogenase-like C-terminal" evidence="7">
    <location>
        <begin position="172"/>
        <end position="304"/>
    </location>
</feature>
<evidence type="ECO:0000313" key="11">
    <source>
        <dbReference type="Proteomes" id="UP000321154"/>
    </source>
</evidence>
<sequence length="348" mass="35420">MTTIATPVPATMHVATVTGPGTVDLVEAPVPTPGPTDVLVRVRACGICGSDGFYVSLGGLPGLEGRTPLGHEPAGEVVVVGSDVEGVAVGDHVVVNPMVAPTGIIGSGGTTGGLADYLLVQDAVLGHSLLTVPEHVPFEVAALNEPMAVARHAVNRTGAGPGDRVVVFGAGPVGLGVAISAMAAGVDSVVVVDVVPSRLEKATRIGADAVIDSSVDDVLERLVEVHGEGPARRGVRKAGSTVYLDATGAAPVLRTIFSVARHGAVVGIVGVHKDPVEVDFGELLGAELTIVTSMGYPTEIFEVTADIVENWERYAVIVSDRYAFQDVQEALVAAATPGAADKVVVTFD</sequence>
<dbReference type="SUPFAM" id="SSF50129">
    <property type="entry name" value="GroES-like"/>
    <property type="match status" value="1"/>
</dbReference>
<dbReference type="PANTHER" id="PTHR43161:SF23">
    <property type="entry name" value="(R,R)-BUTANEDIOL DEHYDROGENASE-RELATED"/>
    <property type="match status" value="1"/>
</dbReference>
<evidence type="ECO:0000256" key="3">
    <source>
        <dbReference type="ARBA" id="ARBA00022723"/>
    </source>
</evidence>
<comment type="cofactor">
    <cofactor evidence="1 6">
        <name>Zn(2+)</name>
        <dbReference type="ChEBI" id="CHEBI:29105"/>
    </cofactor>
</comment>
<dbReference type="Gene3D" id="3.40.50.720">
    <property type="entry name" value="NAD(P)-binding Rossmann-like Domain"/>
    <property type="match status" value="1"/>
</dbReference>
<gene>
    <name evidence="9" type="primary">gutB</name>
    <name evidence="10" type="ORF">FB463_002910</name>
    <name evidence="9" type="ORF">FFA01_18380</name>
</gene>
<evidence type="ECO:0000313" key="9">
    <source>
        <dbReference type="EMBL" id="GEK83529.1"/>
    </source>
</evidence>
<dbReference type="Gene3D" id="3.90.180.10">
    <property type="entry name" value="Medium-chain alcohol dehydrogenases, catalytic domain"/>
    <property type="match status" value="1"/>
</dbReference>
<protein>
    <submittedName>
        <fullName evidence="9 10">Threonine dehydrogenase</fullName>
    </submittedName>
</protein>
<dbReference type="RefSeq" id="WP_208720883.1">
    <property type="nucleotide sequence ID" value="NZ_BAAAHR010000003.1"/>
</dbReference>
<evidence type="ECO:0000256" key="5">
    <source>
        <dbReference type="ARBA" id="ARBA00023002"/>
    </source>
</evidence>
<dbReference type="GO" id="GO:0000721">
    <property type="term" value="F:(R,R)-butanediol dehydrogenase activity"/>
    <property type="evidence" value="ECO:0007669"/>
    <property type="project" value="TreeGrafter"/>
</dbReference>
<dbReference type="PANTHER" id="PTHR43161">
    <property type="entry name" value="SORBITOL DEHYDROGENASE"/>
    <property type="match status" value="1"/>
</dbReference>
<dbReference type="InterPro" id="IPR013154">
    <property type="entry name" value="ADH-like_N"/>
</dbReference>
<dbReference type="Proteomes" id="UP000522688">
    <property type="component" value="Unassembled WGS sequence"/>
</dbReference>
<evidence type="ECO:0000256" key="1">
    <source>
        <dbReference type="ARBA" id="ARBA00001947"/>
    </source>
</evidence>
<evidence type="ECO:0000256" key="4">
    <source>
        <dbReference type="ARBA" id="ARBA00022833"/>
    </source>
</evidence>
<dbReference type="InterPro" id="IPR011032">
    <property type="entry name" value="GroES-like_sf"/>
</dbReference>
<evidence type="ECO:0000256" key="2">
    <source>
        <dbReference type="ARBA" id="ARBA00008072"/>
    </source>
</evidence>
<dbReference type="GO" id="GO:0008270">
    <property type="term" value="F:zinc ion binding"/>
    <property type="evidence" value="ECO:0007669"/>
    <property type="project" value="InterPro"/>
</dbReference>
<reference evidence="9 11" key="1">
    <citation type="submission" date="2019-07" db="EMBL/GenBank/DDBJ databases">
        <title>Whole genome shotgun sequence of Frigoribacterium faeni NBRC 103066.</title>
        <authorList>
            <person name="Hosoyama A."/>
            <person name="Uohara A."/>
            <person name="Ohji S."/>
            <person name="Ichikawa N."/>
        </authorList>
    </citation>
    <scope>NUCLEOTIDE SEQUENCE [LARGE SCALE GENOMIC DNA]</scope>
    <source>
        <strain evidence="9 11">NBRC 103066</strain>
    </source>
</reference>
<comment type="caution">
    <text evidence="10">The sequence shown here is derived from an EMBL/GenBank/DDBJ whole genome shotgun (WGS) entry which is preliminary data.</text>
</comment>
<reference evidence="10 12" key="2">
    <citation type="submission" date="2020-07" db="EMBL/GenBank/DDBJ databases">
        <title>Sequencing the genomes of 1000 actinobacteria strains.</title>
        <authorList>
            <person name="Klenk H.-P."/>
        </authorList>
    </citation>
    <scope>NUCLEOTIDE SEQUENCE [LARGE SCALE GENOMIC DNA]</scope>
    <source>
        <strain evidence="10 12">DSM 10309</strain>
    </source>
</reference>
<name>A0A7W3PJM6_9MICO</name>
<dbReference type="Pfam" id="PF08240">
    <property type="entry name" value="ADH_N"/>
    <property type="match status" value="1"/>
</dbReference>